<name>A0ABD0PV29_CIRMR</name>
<evidence type="ECO:0000313" key="2">
    <source>
        <dbReference type="Proteomes" id="UP001529510"/>
    </source>
</evidence>
<proteinExistence type="predicted"/>
<dbReference type="PANTHER" id="PTHR47331">
    <property type="entry name" value="PHD-TYPE DOMAIN-CONTAINING PROTEIN"/>
    <property type="match status" value="1"/>
</dbReference>
<accession>A0ABD0PV29</accession>
<dbReference type="Proteomes" id="UP001529510">
    <property type="component" value="Unassembled WGS sequence"/>
</dbReference>
<dbReference type="EMBL" id="JAMKFB020000013">
    <property type="protein sequence ID" value="KAL0177276.1"/>
    <property type="molecule type" value="Genomic_DNA"/>
</dbReference>
<dbReference type="AlphaFoldDB" id="A0ABD0PV29"/>
<sequence length="118" mass="13666">MAMQRLLSLKRKFKRNESFHNEYRSFLSDMMGKGYAEVVPQEETDQVKGTTWYIPHHAVYHPKKKTLRMVFDCSAAYQGVSLNTELLQGPGLTNPLVGVLLRFHQDCNDGRYNIYVLP</sequence>
<protein>
    <submittedName>
        <fullName evidence="1">Uncharacterized protein</fullName>
    </submittedName>
</protein>
<organism evidence="1 2">
    <name type="scientific">Cirrhinus mrigala</name>
    <name type="common">Mrigala</name>
    <dbReference type="NCBI Taxonomy" id="683832"/>
    <lineage>
        <taxon>Eukaryota</taxon>
        <taxon>Metazoa</taxon>
        <taxon>Chordata</taxon>
        <taxon>Craniata</taxon>
        <taxon>Vertebrata</taxon>
        <taxon>Euteleostomi</taxon>
        <taxon>Actinopterygii</taxon>
        <taxon>Neopterygii</taxon>
        <taxon>Teleostei</taxon>
        <taxon>Ostariophysi</taxon>
        <taxon>Cypriniformes</taxon>
        <taxon>Cyprinidae</taxon>
        <taxon>Labeoninae</taxon>
        <taxon>Labeonini</taxon>
        <taxon>Cirrhinus</taxon>
    </lineage>
</organism>
<gene>
    <name evidence="1" type="ORF">M9458_026170</name>
</gene>
<feature type="non-terminal residue" evidence="1">
    <location>
        <position position="118"/>
    </location>
</feature>
<dbReference type="PANTHER" id="PTHR47331:SF1">
    <property type="entry name" value="GAG-LIKE PROTEIN"/>
    <property type="match status" value="1"/>
</dbReference>
<evidence type="ECO:0000313" key="1">
    <source>
        <dbReference type="EMBL" id="KAL0177276.1"/>
    </source>
</evidence>
<reference evidence="1 2" key="1">
    <citation type="submission" date="2024-05" db="EMBL/GenBank/DDBJ databases">
        <title>Genome sequencing and assembly of Indian major carp, Cirrhinus mrigala (Hamilton, 1822).</title>
        <authorList>
            <person name="Mohindra V."/>
            <person name="Chowdhury L.M."/>
            <person name="Lal K."/>
            <person name="Jena J.K."/>
        </authorList>
    </citation>
    <scope>NUCLEOTIDE SEQUENCE [LARGE SCALE GENOMIC DNA]</scope>
    <source>
        <strain evidence="1">CM1030</strain>
        <tissue evidence="1">Blood</tissue>
    </source>
</reference>
<keyword evidence="2" id="KW-1185">Reference proteome</keyword>
<comment type="caution">
    <text evidence="1">The sequence shown here is derived from an EMBL/GenBank/DDBJ whole genome shotgun (WGS) entry which is preliminary data.</text>
</comment>